<dbReference type="EMBL" id="JBAHYK010001167">
    <property type="protein sequence ID" value="KAL0569217.1"/>
    <property type="molecule type" value="Genomic_DNA"/>
</dbReference>
<feature type="compositionally biased region" description="Low complexity" evidence="1">
    <location>
        <begin position="47"/>
        <end position="75"/>
    </location>
</feature>
<evidence type="ECO:0000313" key="3">
    <source>
        <dbReference type="Proteomes" id="UP001465976"/>
    </source>
</evidence>
<protein>
    <submittedName>
        <fullName evidence="2">Uncharacterized protein</fullName>
    </submittedName>
</protein>
<sequence>AYHRQSSLGADAKLGKFFETDEVRLDGLGNKDRARFVAMTTSDTGDKASSSAAKPTASTSSSTSATTSSSSIPKSKPVETFSAAKPITSTSTSASTASTSSTSNSKSKAAAANPCAASSASTPPISILKSKSLEASSAATPAHASSASIPSTSILKNKSVEMSSAKPTTSTLASTSSSSIPKSKLVEVSSGAKPTTSTSAATSSTSNPKSKSSAGKFSFNPTHFDPQSQVALSLFGCETQPCELSIDLMYFQLQKQVRSYAFKKACRMSSPLPSPSERTATPHAPVRPETVRASLPLESSQLRLSLTPPPSTQPRGTKCAWAVNVKDELDSPVSSASMEAISLALAADAGSSPVKSAVRKKGKISLPTSRPYVEISVPRKRARMSGGTQDDKQSHRLALLSSQGPVSVSAVERGLGKKKGKEKEKNYIVCLPDDCEGYMVRTMELCSRVASGNQEELWVELAAAYVALEVVRNYKPRKLDTNGRPDVIAQWIKHARSPRYHPPIKLSSFKSGFQRWWWNIAPDWRRMDGEDAALLHGDGDWTVLYNTSTGPNGMSSVMAALAWWLDEVEGLPTGNPRECQLKEEELEDWVESTRDVLWSYNKMLKL</sequence>
<comment type="caution">
    <text evidence="2">The sequence shown here is derived from an EMBL/GenBank/DDBJ whole genome shotgun (WGS) entry which is preliminary data.</text>
</comment>
<keyword evidence="3" id="KW-1185">Reference proteome</keyword>
<name>A0ABR3F1Y4_9AGAR</name>
<reference evidence="2 3" key="1">
    <citation type="submission" date="2024-02" db="EMBL/GenBank/DDBJ databases">
        <title>A draft genome for the cacao thread blight pathogen Marasmius crinis-equi.</title>
        <authorList>
            <person name="Cohen S.P."/>
            <person name="Baruah I.K."/>
            <person name="Amoako-Attah I."/>
            <person name="Bukari Y."/>
            <person name="Meinhardt L.W."/>
            <person name="Bailey B.A."/>
        </authorList>
    </citation>
    <scope>NUCLEOTIDE SEQUENCE [LARGE SCALE GENOMIC DNA]</scope>
    <source>
        <strain evidence="2 3">GH-76</strain>
    </source>
</reference>
<feature type="non-terminal residue" evidence="2">
    <location>
        <position position="1"/>
    </location>
</feature>
<evidence type="ECO:0000256" key="1">
    <source>
        <dbReference type="SAM" id="MobiDB-lite"/>
    </source>
</evidence>
<proteinExistence type="predicted"/>
<dbReference type="Proteomes" id="UP001465976">
    <property type="component" value="Unassembled WGS sequence"/>
</dbReference>
<feature type="compositionally biased region" description="Low complexity" evidence="1">
    <location>
        <begin position="82"/>
        <end position="154"/>
    </location>
</feature>
<feature type="compositionally biased region" description="Low complexity" evidence="1">
    <location>
        <begin position="163"/>
        <end position="215"/>
    </location>
</feature>
<feature type="region of interest" description="Disordered" evidence="1">
    <location>
        <begin position="39"/>
        <end position="220"/>
    </location>
</feature>
<evidence type="ECO:0000313" key="2">
    <source>
        <dbReference type="EMBL" id="KAL0569217.1"/>
    </source>
</evidence>
<gene>
    <name evidence="2" type="ORF">V5O48_012754</name>
</gene>
<organism evidence="2 3">
    <name type="scientific">Marasmius crinis-equi</name>
    <dbReference type="NCBI Taxonomy" id="585013"/>
    <lineage>
        <taxon>Eukaryota</taxon>
        <taxon>Fungi</taxon>
        <taxon>Dikarya</taxon>
        <taxon>Basidiomycota</taxon>
        <taxon>Agaricomycotina</taxon>
        <taxon>Agaricomycetes</taxon>
        <taxon>Agaricomycetidae</taxon>
        <taxon>Agaricales</taxon>
        <taxon>Marasmiineae</taxon>
        <taxon>Marasmiaceae</taxon>
        <taxon>Marasmius</taxon>
    </lineage>
</organism>
<accession>A0ABR3F1Y4</accession>